<feature type="domain" description="Agenet" evidence="1">
    <location>
        <begin position="414"/>
        <end position="470"/>
    </location>
</feature>
<dbReference type="OrthoDB" id="2020707at2759"/>
<feature type="domain" description="Agenet" evidence="1">
    <location>
        <begin position="81"/>
        <end position="142"/>
    </location>
</feature>
<keyword evidence="3" id="KW-1185">Reference proteome</keyword>
<feature type="domain" description="Agenet" evidence="1">
    <location>
        <begin position="253"/>
        <end position="309"/>
    </location>
</feature>
<evidence type="ECO:0000313" key="2">
    <source>
        <dbReference type="EMBL" id="CAA0841928.1"/>
    </source>
</evidence>
<dbReference type="PANTHER" id="PTHR31917:SF147">
    <property type="entry name" value="AGENET DOMAIN-CONTAINING PROTEIN"/>
    <property type="match status" value="1"/>
</dbReference>
<proteinExistence type="predicted"/>
<gene>
    <name evidence="2" type="ORF">SHERM_07803</name>
</gene>
<dbReference type="InterPro" id="IPR008395">
    <property type="entry name" value="Agenet-like_dom"/>
</dbReference>
<dbReference type="AlphaFoldDB" id="A0A9N7P0I1"/>
<dbReference type="EMBL" id="CACSLK010034598">
    <property type="protein sequence ID" value="CAA0841928.1"/>
    <property type="molecule type" value="Genomic_DNA"/>
</dbReference>
<feature type="domain" description="Agenet" evidence="1">
    <location>
        <begin position="574"/>
        <end position="630"/>
    </location>
</feature>
<evidence type="ECO:0000313" key="3">
    <source>
        <dbReference type="Proteomes" id="UP001153555"/>
    </source>
</evidence>
<organism evidence="2 3">
    <name type="scientific">Striga hermonthica</name>
    <name type="common">Purple witchweed</name>
    <name type="synonym">Buchnera hermonthica</name>
    <dbReference type="NCBI Taxonomy" id="68872"/>
    <lineage>
        <taxon>Eukaryota</taxon>
        <taxon>Viridiplantae</taxon>
        <taxon>Streptophyta</taxon>
        <taxon>Embryophyta</taxon>
        <taxon>Tracheophyta</taxon>
        <taxon>Spermatophyta</taxon>
        <taxon>Magnoliopsida</taxon>
        <taxon>eudicotyledons</taxon>
        <taxon>Gunneridae</taxon>
        <taxon>Pentapetalae</taxon>
        <taxon>asterids</taxon>
        <taxon>lamiids</taxon>
        <taxon>Lamiales</taxon>
        <taxon>Orobanchaceae</taxon>
        <taxon>Buchnereae</taxon>
        <taxon>Striga</taxon>
    </lineage>
</organism>
<evidence type="ECO:0000259" key="1">
    <source>
        <dbReference type="SMART" id="SM00743"/>
    </source>
</evidence>
<protein>
    <submittedName>
        <fullName evidence="2">Agenet domain-containing protein</fullName>
    </submittedName>
</protein>
<sequence length="645" mass="75451">MQRAPPETPSILFNKGDKIEVRKQNGAVVIWLPATFLRSSQSQMRVRFESPSDNGDQASRFRRENVEAGNVRPAPPPELHRYLKVGEMVEGLCREKKGWRKGHVVEILENSRYTVSFEGEGQEDYVAEMEQWELRAFREWVDGFWVPPFLLQEVLQRTSSEPETKPTGLIVKIKCSSKVSKLKFSDEMLVEVKSNEVGFEGSLYAAVIVKCMPNDRFLVEYRTLRTADKTELLREEVDVSCIRHRPPFVQRVLPYEYLERVEAWYRDGWWAGHVVQVLNASRYMVRFTYGNEDMVFEHCKLRPQQEWVNDRWSALPKVSINDVKLETNKCDLKRKRGRKSSGPIFEKGMVVEVKSDEEGYQGSWYTATIVCSLCSDKYLVEYQTLGTEDETQLLKENARASYIRPCPPGIMRLDRFKMLEEVDAWYNDGWWVGLVSNVLDGLKYAVYFWTTDEELTFDHSNLRPHQEWIGGKWIVSFRKNLNLVTKNKLGKSKDDRQMGPEQHFTSGMKVEVRSDEQGYIGSWYPAAIMKALGNRKYLVEYLTLKANDEEAQLHKEEADAICLRPRPPVFQRKQNYKPFEEVDAWYNEGWWVGRVYQALEGRKYSVYFDTTNEILEFQHSQLRTHRDWVDGQWVIPKKGVKSHSK</sequence>
<reference evidence="2" key="1">
    <citation type="submission" date="2019-12" db="EMBL/GenBank/DDBJ databases">
        <authorList>
            <person name="Scholes J."/>
        </authorList>
    </citation>
    <scope>NUCLEOTIDE SEQUENCE</scope>
</reference>
<dbReference type="Gene3D" id="2.30.30.140">
    <property type="match status" value="2"/>
</dbReference>
<accession>A0A9N7P0I1</accession>
<dbReference type="Pfam" id="PF05641">
    <property type="entry name" value="Agenet"/>
    <property type="match status" value="4"/>
</dbReference>
<dbReference type="PANTHER" id="PTHR31917">
    <property type="entry name" value="AGENET DOMAIN-CONTAINING PROTEIN-RELATED"/>
    <property type="match status" value="1"/>
</dbReference>
<dbReference type="Proteomes" id="UP001153555">
    <property type="component" value="Unassembled WGS sequence"/>
</dbReference>
<comment type="caution">
    <text evidence="2">The sequence shown here is derived from an EMBL/GenBank/DDBJ whole genome shotgun (WGS) entry which is preliminary data.</text>
</comment>
<dbReference type="SMART" id="SM00743">
    <property type="entry name" value="Agenet"/>
    <property type="match status" value="7"/>
</dbReference>
<name>A0A9N7P0I1_STRHE</name>
<dbReference type="CDD" id="cd20406">
    <property type="entry name" value="Tudor_Agenet_AtDUF_rpt2_4"/>
    <property type="match status" value="3"/>
</dbReference>
<feature type="domain" description="Agenet" evidence="1">
    <location>
        <begin position="502"/>
        <end position="571"/>
    </location>
</feature>
<dbReference type="CDD" id="cd20405">
    <property type="entry name" value="Tudor_Agenet_AtDUF_rpt1_3"/>
    <property type="match status" value="3"/>
</dbReference>
<feature type="domain" description="Agenet" evidence="1">
    <location>
        <begin position="343"/>
        <end position="411"/>
    </location>
</feature>
<dbReference type="InterPro" id="IPR014002">
    <property type="entry name" value="Agenet_dom_plant"/>
</dbReference>
<feature type="domain" description="Agenet" evidence="1">
    <location>
        <begin position="182"/>
        <end position="250"/>
    </location>
</feature>